<dbReference type="SUPFAM" id="SSF54928">
    <property type="entry name" value="RNA-binding domain, RBD"/>
    <property type="match status" value="1"/>
</dbReference>
<evidence type="ECO:0000313" key="4">
    <source>
        <dbReference type="Proteomes" id="UP000323521"/>
    </source>
</evidence>
<dbReference type="Pfam" id="PF00076">
    <property type="entry name" value="RRM_1"/>
    <property type="match status" value="1"/>
</dbReference>
<dbReference type="InterPro" id="IPR035979">
    <property type="entry name" value="RBD_domain_sf"/>
</dbReference>
<proteinExistence type="predicted"/>
<sequence>MVRTLYVGNLPWTTKSEDLIAAFTQHGEIVSGRIITDRETGRSRGFGFVEVGDEDAEKIIDAMNGAEFGGRVLTVSEAKARQ</sequence>
<dbReference type="Gene3D" id="3.30.70.330">
    <property type="match status" value="1"/>
</dbReference>
<keyword evidence="1" id="KW-0694">RNA-binding</keyword>
<evidence type="ECO:0000256" key="1">
    <source>
        <dbReference type="ARBA" id="ARBA00022884"/>
    </source>
</evidence>
<dbReference type="InterPro" id="IPR052462">
    <property type="entry name" value="SLIRP/GR-RBP-like"/>
</dbReference>
<organism evidence="3 4">
    <name type="scientific">Formimonas warabiya</name>
    <dbReference type="NCBI Taxonomy" id="1761012"/>
    <lineage>
        <taxon>Bacteria</taxon>
        <taxon>Bacillati</taxon>
        <taxon>Bacillota</taxon>
        <taxon>Clostridia</taxon>
        <taxon>Eubacteriales</taxon>
        <taxon>Peptococcaceae</taxon>
        <taxon>Candidatus Formimonas</taxon>
    </lineage>
</organism>
<dbReference type="PANTHER" id="PTHR48027">
    <property type="entry name" value="HETEROGENEOUS NUCLEAR RIBONUCLEOPROTEIN 87F-RELATED"/>
    <property type="match status" value="1"/>
</dbReference>
<dbReference type="RefSeq" id="WP_236860260.1">
    <property type="nucleotide sequence ID" value="NZ_CP017634.1"/>
</dbReference>
<gene>
    <name evidence="3" type="ORF">DCMF_12390</name>
</gene>
<evidence type="ECO:0000313" key="3">
    <source>
        <dbReference type="EMBL" id="ATW25468.1"/>
    </source>
</evidence>
<dbReference type="GO" id="GO:0003723">
    <property type="term" value="F:RNA binding"/>
    <property type="evidence" value="ECO:0007669"/>
    <property type="project" value="UniProtKB-KW"/>
</dbReference>
<reference evidence="3 4" key="1">
    <citation type="submission" date="2016-10" db="EMBL/GenBank/DDBJ databases">
        <title>Complete Genome Sequence of Peptococcaceae strain DCMF.</title>
        <authorList>
            <person name="Edwards R.J."/>
            <person name="Holland S.I."/>
            <person name="Deshpande N.P."/>
            <person name="Wong Y.K."/>
            <person name="Ertan H."/>
            <person name="Manefield M."/>
            <person name="Russell T.L."/>
            <person name="Lee M.J."/>
        </authorList>
    </citation>
    <scope>NUCLEOTIDE SEQUENCE [LARGE SCALE GENOMIC DNA]</scope>
    <source>
        <strain evidence="3 4">DCMF</strain>
    </source>
</reference>
<dbReference type="InterPro" id="IPR012677">
    <property type="entry name" value="Nucleotide-bd_a/b_plait_sf"/>
</dbReference>
<dbReference type="InterPro" id="IPR048289">
    <property type="entry name" value="RRM2_NsCP33-like"/>
</dbReference>
<keyword evidence="4" id="KW-1185">Reference proteome</keyword>
<dbReference type="AlphaFoldDB" id="A0A3G1KSN0"/>
<dbReference type="EMBL" id="CP017634">
    <property type="protein sequence ID" value="ATW25468.1"/>
    <property type="molecule type" value="Genomic_DNA"/>
</dbReference>
<dbReference type="CDD" id="cd21608">
    <property type="entry name" value="RRM2_NsCP33_like"/>
    <property type="match status" value="1"/>
</dbReference>
<feature type="domain" description="RRM" evidence="2">
    <location>
        <begin position="3"/>
        <end position="80"/>
    </location>
</feature>
<name>A0A3G1KSN0_FORW1</name>
<dbReference type="InterPro" id="IPR000504">
    <property type="entry name" value="RRM_dom"/>
</dbReference>
<dbReference type="KEGG" id="fwa:DCMF_12390"/>
<dbReference type="SMART" id="SM00360">
    <property type="entry name" value="RRM"/>
    <property type="match status" value="1"/>
</dbReference>
<dbReference type="Proteomes" id="UP000323521">
    <property type="component" value="Chromosome"/>
</dbReference>
<dbReference type="PROSITE" id="PS50102">
    <property type="entry name" value="RRM"/>
    <property type="match status" value="1"/>
</dbReference>
<accession>A0A3G1KSN0</accession>
<evidence type="ECO:0000259" key="2">
    <source>
        <dbReference type="PROSITE" id="PS50102"/>
    </source>
</evidence>
<protein>
    <submittedName>
        <fullName evidence="3">RNA-binding protein</fullName>
    </submittedName>
</protein>